<feature type="region of interest" description="Disordered" evidence="1">
    <location>
        <begin position="1"/>
        <end position="20"/>
    </location>
</feature>
<proteinExistence type="predicted"/>
<organism evidence="3 4">
    <name type="scientific">Lujinxingia vulgaris</name>
    <dbReference type="NCBI Taxonomy" id="2600176"/>
    <lineage>
        <taxon>Bacteria</taxon>
        <taxon>Deltaproteobacteria</taxon>
        <taxon>Bradymonadales</taxon>
        <taxon>Lujinxingiaceae</taxon>
        <taxon>Lujinxingia</taxon>
    </lineage>
</organism>
<protein>
    <submittedName>
        <fullName evidence="3">Uncharacterized protein</fullName>
    </submittedName>
</protein>
<keyword evidence="2" id="KW-1133">Transmembrane helix</keyword>
<keyword evidence="4" id="KW-1185">Reference proteome</keyword>
<keyword evidence="2" id="KW-0472">Membrane</keyword>
<dbReference type="AlphaFoldDB" id="A0A5C6XCT5"/>
<evidence type="ECO:0000256" key="2">
    <source>
        <dbReference type="SAM" id="Phobius"/>
    </source>
</evidence>
<evidence type="ECO:0000313" key="4">
    <source>
        <dbReference type="Proteomes" id="UP000321412"/>
    </source>
</evidence>
<feature type="transmembrane region" description="Helical" evidence="2">
    <location>
        <begin position="86"/>
        <end position="104"/>
    </location>
</feature>
<dbReference type="Proteomes" id="UP000321412">
    <property type="component" value="Unassembled WGS sequence"/>
</dbReference>
<dbReference type="EMBL" id="VOSM01000005">
    <property type="protein sequence ID" value="TXD36589.1"/>
    <property type="molecule type" value="Genomic_DNA"/>
</dbReference>
<evidence type="ECO:0000256" key="1">
    <source>
        <dbReference type="SAM" id="MobiDB-lite"/>
    </source>
</evidence>
<feature type="transmembrane region" description="Helical" evidence="2">
    <location>
        <begin position="58"/>
        <end position="77"/>
    </location>
</feature>
<dbReference type="OrthoDB" id="5518893at2"/>
<dbReference type="RefSeq" id="WP_146981717.1">
    <property type="nucleotide sequence ID" value="NZ_VOSM01000005.1"/>
</dbReference>
<comment type="caution">
    <text evidence="3">The sequence shown here is derived from an EMBL/GenBank/DDBJ whole genome shotgun (WGS) entry which is preliminary data.</text>
</comment>
<accession>A0A5C6XCT5</accession>
<sequence length="114" mass="11920">MHETPDAENATTPDNAAKAENPDDLILGLIPPQRFLQGAAMLPAVTIAASLGAPTLGIGFASGGLALFFFIILRALLDRRALPSKVWALAAAQALAAGYVFYVHGFNIETMLGV</sequence>
<name>A0A5C6XCT5_9DELT</name>
<keyword evidence="2" id="KW-0812">Transmembrane</keyword>
<evidence type="ECO:0000313" key="3">
    <source>
        <dbReference type="EMBL" id="TXD36589.1"/>
    </source>
</evidence>
<reference evidence="3 4" key="1">
    <citation type="submission" date="2019-08" db="EMBL/GenBank/DDBJ databases">
        <title>Bradymonadales sp. TMQ4.</title>
        <authorList>
            <person name="Liang Q."/>
        </authorList>
    </citation>
    <scope>NUCLEOTIDE SEQUENCE [LARGE SCALE GENOMIC DNA]</scope>
    <source>
        <strain evidence="3 4">TMQ4</strain>
    </source>
</reference>
<gene>
    <name evidence="3" type="ORF">FRC98_12185</name>
</gene>